<dbReference type="RefSeq" id="WP_345153457.1">
    <property type="nucleotide sequence ID" value="NZ_BAABEO010000025.1"/>
</dbReference>
<accession>A0ABP7D1E2</accession>
<evidence type="ECO:0000313" key="2">
    <source>
        <dbReference type="Proteomes" id="UP001500752"/>
    </source>
</evidence>
<dbReference type="Pfam" id="PF06108">
    <property type="entry name" value="DUF952"/>
    <property type="match status" value="1"/>
</dbReference>
<protein>
    <recommendedName>
        <fullName evidence="3">DUF952 domain-containing protein</fullName>
    </recommendedName>
</protein>
<dbReference type="Proteomes" id="UP001500752">
    <property type="component" value="Unassembled WGS sequence"/>
</dbReference>
<dbReference type="Gene3D" id="3.20.170.20">
    <property type="entry name" value="Protein of unknown function DUF952"/>
    <property type="match status" value="1"/>
</dbReference>
<dbReference type="EMBL" id="BAABEO010000025">
    <property type="protein sequence ID" value="GAA3698058.1"/>
    <property type="molecule type" value="Genomic_DNA"/>
</dbReference>
<organism evidence="1 2">
    <name type="scientific">Arthrobacter ginkgonis</name>
    <dbReference type="NCBI Taxonomy" id="1630594"/>
    <lineage>
        <taxon>Bacteria</taxon>
        <taxon>Bacillati</taxon>
        <taxon>Actinomycetota</taxon>
        <taxon>Actinomycetes</taxon>
        <taxon>Micrococcales</taxon>
        <taxon>Micrococcaceae</taxon>
        <taxon>Arthrobacter</taxon>
    </lineage>
</organism>
<keyword evidence="2" id="KW-1185">Reference proteome</keyword>
<evidence type="ECO:0000313" key="1">
    <source>
        <dbReference type="EMBL" id="GAA3698058.1"/>
    </source>
</evidence>
<reference evidence="2" key="1">
    <citation type="journal article" date="2019" name="Int. J. Syst. Evol. Microbiol.">
        <title>The Global Catalogue of Microorganisms (GCM) 10K type strain sequencing project: providing services to taxonomists for standard genome sequencing and annotation.</title>
        <authorList>
            <consortium name="The Broad Institute Genomics Platform"/>
            <consortium name="The Broad Institute Genome Sequencing Center for Infectious Disease"/>
            <person name="Wu L."/>
            <person name="Ma J."/>
        </authorList>
    </citation>
    <scope>NUCLEOTIDE SEQUENCE [LARGE SCALE GENOMIC DNA]</scope>
    <source>
        <strain evidence="2">JCM 30742</strain>
    </source>
</reference>
<sequence>MVILHLATAADWTAAVASGRYAVSTHGATLEQVGFIHCSTPDQLAEVAGAVWAGSPDELVVLELEEETLREAGLEVRYEDGGNGTPYPHLYGAIDPAWVRSVRPGAFDAAGVFRRQ</sequence>
<evidence type="ECO:0008006" key="3">
    <source>
        <dbReference type="Google" id="ProtNLM"/>
    </source>
</evidence>
<proteinExistence type="predicted"/>
<name>A0ABP7D1E2_9MICC</name>
<comment type="caution">
    <text evidence="1">The sequence shown here is derived from an EMBL/GenBank/DDBJ whole genome shotgun (WGS) entry which is preliminary data.</text>
</comment>
<dbReference type="InterPro" id="IPR009297">
    <property type="entry name" value="DUF952"/>
</dbReference>
<dbReference type="SUPFAM" id="SSF56399">
    <property type="entry name" value="ADP-ribosylation"/>
    <property type="match status" value="1"/>
</dbReference>
<gene>
    <name evidence="1" type="ORF">GCM10023081_38800</name>
</gene>